<reference evidence="1" key="1">
    <citation type="submission" date="2021-07" db="EMBL/GenBank/DDBJ databases">
        <authorList>
            <person name="Durling M."/>
        </authorList>
    </citation>
    <scope>NUCLEOTIDE SEQUENCE</scope>
</reference>
<dbReference type="EMBL" id="CAJVRL010000081">
    <property type="protein sequence ID" value="CAG8957903.1"/>
    <property type="molecule type" value="Genomic_DNA"/>
</dbReference>
<name>A0A9N9L4B7_9HELO</name>
<protein>
    <submittedName>
        <fullName evidence="1">Uncharacterized protein</fullName>
    </submittedName>
</protein>
<dbReference type="AlphaFoldDB" id="A0A9N9L4B7"/>
<keyword evidence="2" id="KW-1185">Reference proteome</keyword>
<evidence type="ECO:0000313" key="2">
    <source>
        <dbReference type="Proteomes" id="UP000696280"/>
    </source>
</evidence>
<organism evidence="1 2">
    <name type="scientific">Hymenoscyphus fraxineus</name>
    <dbReference type="NCBI Taxonomy" id="746836"/>
    <lineage>
        <taxon>Eukaryota</taxon>
        <taxon>Fungi</taxon>
        <taxon>Dikarya</taxon>
        <taxon>Ascomycota</taxon>
        <taxon>Pezizomycotina</taxon>
        <taxon>Leotiomycetes</taxon>
        <taxon>Helotiales</taxon>
        <taxon>Helotiaceae</taxon>
        <taxon>Hymenoscyphus</taxon>
    </lineage>
</organism>
<gene>
    <name evidence="1" type="ORF">HYFRA_00000244</name>
</gene>
<dbReference type="Proteomes" id="UP000696280">
    <property type="component" value="Unassembled WGS sequence"/>
</dbReference>
<sequence>MDIDKLELELQNELIEHYFTTILHENQRVLENSQQASENLQQEKPRPIVRTIDHKNLDLYIICNGREELRADFWRSIPKRIGKVESDLNRTQIWNATNKLQLAFLDYFIITYNGLGETQIKVLKNEREKVKAYQGEVFRIQHDTTFSLSVMSCGNSSSGPYIHEFLEGVIEQGIRTRASVAPNESRGQIKGQVLDALEKGYKRKIEKYDRLIDMATTNWLKEIIPMNSF</sequence>
<evidence type="ECO:0000313" key="1">
    <source>
        <dbReference type="EMBL" id="CAG8957903.1"/>
    </source>
</evidence>
<proteinExistence type="predicted"/>
<comment type="caution">
    <text evidence="1">The sequence shown here is derived from an EMBL/GenBank/DDBJ whole genome shotgun (WGS) entry which is preliminary data.</text>
</comment>
<accession>A0A9N9L4B7</accession>